<gene>
    <name evidence="1" type="ORF">LX83_005290</name>
</gene>
<protein>
    <submittedName>
        <fullName evidence="1">Uncharacterized protein</fullName>
    </submittedName>
</protein>
<accession>A0AAE3KIW3</accession>
<dbReference type="Proteomes" id="UP001206128">
    <property type="component" value="Unassembled WGS sequence"/>
</dbReference>
<dbReference type="AlphaFoldDB" id="A0AAE3KIW3"/>
<evidence type="ECO:0000313" key="1">
    <source>
        <dbReference type="EMBL" id="MCP2168412.1"/>
    </source>
</evidence>
<dbReference type="EMBL" id="JAMTCK010000013">
    <property type="protein sequence ID" value="MCP2168412.1"/>
    <property type="molecule type" value="Genomic_DNA"/>
</dbReference>
<proteinExistence type="predicted"/>
<reference evidence="1" key="1">
    <citation type="submission" date="2022-06" db="EMBL/GenBank/DDBJ databases">
        <title>Genomic Encyclopedia of Archaeal and Bacterial Type Strains, Phase II (KMG-II): from individual species to whole genera.</title>
        <authorList>
            <person name="Goeker M."/>
        </authorList>
    </citation>
    <scope>NUCLEOTIDE SEQUENCE</scope>
    <source>
        <strain evidence="1">DSM 43935</strain>
    </source>
</reference>
<keyword evidence="2" id="KW-1185">Reference proteome</keyword>
<organism evidence="1 2">
    <name type="scientific">Goodfellowiella coeruleoviolacea</name>
    <dbReference type="NCBI Taxonomy" id="334858"/>
    <lineage>
        <taxon>Bacteria</taxon>
        <taxon>Bacillati</taxon>
        <taxon>Actinomycetota</taxon>
        <taxon>Actinomycetes</taxon>
        <taxon>Pseudonocardiales</taxon>
        <taxon>Pseudonocardiaceae</taxon>
        <taxon>Goodfellowiella</taxon>
    </lineage>
</organism>
<comment type="caution">
    <text evidence="1">The sequence shown here is derived from an EMBL/GenBank/DDBJ whole genome shotgun (WGS) entry which is preliminary data.</text>
</comment>
<sequence length="210" mass="22036">MGGYRVAPRVARPDWADAGLPPGELVSMSNCVVDLVPAGPEDWQFWFADPESAEQARARSGVPGAQVLVVGFSARDIPALVEDMAEAGWDELAGGVPERLARHQPVTDGRVGQVLGFELVGFDFGGWHTWICLGGLVSDVERATGVRPGRWGLIQDGDEARRAAAWLTESGNASPDVYFWSAALLASVAHTGAGGAAARKSTPDSTGPGD</sequence>
<name>A0AAE3KIW3_9PSEU</name>
<evidence type="ECO:0000313" key="2">
    <source>
        <dbReference type="Proteomes" id="UP001206128"/>
    </source>
</evidence>